<gene>
    <name evidence="1" type="ORF">K435DRAFT_812122</name>
</gene>
<reference evidence="1 2" key="1">
    <citation type="journal article" date="2019" name="Nat. Ecol. Evol.">
        <title>Megaphylogeny resolves global patterns of mushroom evolution.</title>
        <authorList>
            <person name="Varga T."/>
            <person name="Krizsan K."/>
            <person name="Foldi C."/>
            <person name="Dima B."/>
            <person name="Sanchez-Garcia M."/>
            <person name="Sanchez-Ramirez S."/>
            <person name="Szollosi G.J."/>
            <person name="Szarkandi J.G."/>
            <person name="Papp V."/>
            <person name="Albert L."/>
            <person name="Andreopoulos W."/>
            <person name="Angelini C."/>
            <person name="Antonin V."/>
            <person name="Barry K.W."/>
            <person name="Bougher N.L."/>
            <person name="Buchanan P."/>
            <person name="Buyck B."/>
            <person name="Bense V."/>
            <person name="Catcheside P."/>
            <person name="Chovatia M."/>
            <person name="Cooper J."/>
            <person name="Damon W."/>
            <person name="Desjardin D."/>
            <person name="Finy P."/>
            <person name="Geml J."/>
            <person name="Haridas S."/>
            <person name="Hughes K."/>
            <person name="Justo A."/>
            <person name="Karasinski D."/>
            <person name="Kautmanova I."/>
            <person name="Kiss B."/>
            <person name="Kocsube S."/>
            <person name="Kotiranta H."/>
            <person name="LaButti K.M."/>
            <person name="Lechner B.E."/>
            <person name="Liimatainen K."/>
            <person name="Lipzen A."/>
            <person name="Lukacs Z."/>
            <person name="Mihaltcheva S."/>
            <person name="Morgado L.N."/>
            <person name="Niskanen T."/>
            <person name="Noordeloos M.E."/>
            <person name="Ohm R.A."/>
            <person name="Ortiz-Santana B."/>
            <person name="Ovrebo C."/>
            <person name="Racz N."/>
            <person name="Riley R."/>
            <person name="Savchenko A."/>
            <person name="Shiryaev A."/>
            <person name="Soop K."/>
            <person name="Spirin V."/>
            <person name="Szebenyi C."/>
            <person name="Tomsovsky M."/>
            <person name="Tulloss R.E."/>
            <person name="Uehling J."/>
            <person name="Grigoriev I.V."/>
            <person name="Vagvolgyi C."/>
            <person name="Papp T."/>
            <person name="Martin F.M."/>
            <person name="Miettinen O."/>
            <person name="Hibbett D.S."/>
            <person name="Nagy L.G."/>
        </authorList>
    </citation>
    <scope>NUCLEOTIDE SEQUENCE [LARGE SCALE GENOMIC DNA]</scope>
    <source>
        <strain evidence="1 2">CBS 962.96</strain>
    </source>
</reference>
<keyword evidence="2" id="KW-1185">Reference proteome</keyword>
<dbReference type="OrthoDB" id="3793816at2759"/>
<evidence type="ECO:0000313" key="2">
    <source>
        <dbReference type="Proteomes" id="UP000297245"/>
    </source>
</evidence>
<organism evidence="1 2">
    <name type="scientific">Dendrothele bispora (strain CBS 962.96)</name>
    <dbReference type="NCBI Taxonomy" id="1314807"/>
    <lineage>
        <taxon>Eukaryota</taxon>
        <taxon>Fungi</taxon>
        <taxon>Dikarya</taxon>
        <taxon>Basidiomycota</taxon>
        <taxon>Agaricomycotina</taxon>
        <taxon>Agaricomycetes</taxon>
        <taxon>Agaricomycetidae</taxon>
        <taxon>Agaricales</taxon>
        <taxon>Agaricales incertae sedis</taxon>
        <taxon>Dendrothele</taxon>
    </lineage>
</organism>
<accession>A0A4S8KR24</accession>
<dbReference type="Proteomes" id="UP000297245">
    <property type="component" value="Unassembled WGS sequence"/>
</dbReference>
<protein>
    <submittedName>
        <fullName evidence="1">Uncharacterized protein</fullName>
    </submittedName>
</protein>
<proteinExistence type="predicted"/>
<evidence type="ECO:0000313" key="1">
    <source>
        <dbReference type="EMBL" id="THU77798.1"/>
    </source>
</evidence>
<dbReference type="AlphaFoldDB" id="A0A4S8KR24"/>
<name>A0A4S8KR24_DENBC</name>
<dbReference type="EMBL" id="ML180334">
    <property type="protein sequence ID" value="THU77798.1"/>
    <property type="molecule type" value="Genomic_DNA"/>
</dbReference>
<sequence>MVKPSFETQGPIITFTCDFTEGIKFSLSRYQRRWFLVFSDYYQILDPPSARIYRVLNQPRFSRNTGQGGGGGDEKGSKFFWFNPTVPTNTSTSSSSSSFSNWKTYNFSDPATTSKKDKNSALLPIQMLLDAKPPVVRMTGRMRAETSEAWGVDEGQQTVSYEMEVLVPDEGLLRQCYYCLEWEGLGRSTRFKKCGDDLFWCESCQANGWFNLSLSSTFGKLWGQDDEWRRKGHNIYIDAS</sequence>